<proteinExistence type="predicted"/>
<protein>
    <submittedName>
        <fullName evidence="1">Uncharacterized protein</fullName>
    </submittedName>
</protein>
<sequence>YQLSYPDATSFGRVVQWADDTSIAVLVDNPYVTPWSTSEIFVYSERSVTLTTPVFAFPNSQQILGSRLSSPSFSRFGITNGGNMAILTDT</sequence>
<name>A0A821YJZ8_9BILA</name>
<dbReference type="Proteomes" id="UP000663838">
    <property type="component" value="Unassembled WGS sequence"/>
</dbReference>
<dbReference type="AlphaFoldDB" id="A0A821YJZ8"/>
<evidence type="ECO:0000313" key="2">
    <source>
        <dbReference type="Proteomes" id="UP000663838"/>
    </source>
</evidence>
<feature type="non-terminal residue" evidence="1">
    <location>
        <position position="90"/>
    </location>
</feature>
<organism evidence="1 2">
    <name type="scientific">Rotaria socialis</name>
    <dbReference type="NCBI Taxonomy" id="392032"/>
    <lineage>
        <taxon>Eukaryota</taxon>
        <taxon>Metazoa</taxon>
        <taxon>Spiralia</taxon>
        <taxon>Gnathifera</taxon>
        <taxon>Rotifera</taxon>
        <taxon>Eurotatoria</taxon>
        <taxon>Bdelloidea</taxon>
        <taxon>Philodinida</taxon>
        <taxon>Philodinidae</taxon>
        <taxon>Rotaria</taxon>
    </lineage>
</organism>
<evidence type="ECO:0000313" key="1">
    <source>
        <dbReference type="EMBL" id="CAF4964606.1"/>
    </source>
</evidence>
<comment type="caution">
    <text evidence="1">The sequence shown here is derived from an EMBL/GenBank/DDBJ whole genome shotgun (WGS) entry which is preliminary data.</text>
</comment>
<gene>
    <name evidence="1" type="ORF">TOA249_LOCUS34363</name>
</gene>
<dbReference type="EMBL" id="CAJOBS010018582">
    <property type="protein sequence ID" value="CAF4964606.1"/>
    <property type="molecule type" value="Genomic_DNA"/>
</dbReference>
<reference evidence="1" key="1">
    <citation type="submission" date="2021-02" db="EMBL/GenBank/DDBJ databases">
        <authorList>
            <person name="Nowell W R."/>
        </authorList>
    </citation>
    <scope>NUCLEOTIDE SEQUENCE</scope>
</reference>
<feature type="non-terminal residue" evidence="1">
    <location>
        <position position="1"/>
    </location>
</feature>
<accession>A0A821YJZ8</accession>